<organism evidence="7 8">
    <name type="scientific">Castellaniella denitrificans</name>
    <dbReference type="NCBI Taxonomy" id="56119"/>
    <lineage>
        <taxon>Bacteria</taxon>
        <taxon>Pseudomonadati</taxon>
        <taxon>Pseudomonadota</taxon>
        <taxon>Betaproteobacteria</taxon>
        <taxon>Burkholderiales</taxon>
        <taxon>Alcaligenaceae</taxon>
        <taxon>Castellaniella</taxon>
    </lineage>
</organism>
<proteinExistence type="predicted"/>
<dbReference type="InterPro" id="IPR051550">
    <property type="entry name" value="SCF-Subunits/Alg-Epimerases"/>
</dbReference>
<dbReference type="EMBL" id="JAPWHE010000004">
    <property type="protein sequence ID" value="MCZ4329781.1"/>
    <property type="molecule type" value="Genomic_DNA"/>
</dbReference>
<evidence type="ECO:0000256" key="4">
    <source>
        <dbReference type="SAM" id="MobiDB-lite"/>
    </source>
</evidence>
<evidence type="ECO:0000256" key="1">
    <source>
        <dbReference type="ARBA" id="ARBA00004906"/>
    </source>
</evidence>
<feature type="domain" description="Carbohydrate-binding/sugar hydrolysis" evidence="6">
    <location>
        <begin position="66"/>
        <end position="216"/>
    </location>
</feature>
<evidence type="ECO:0000313" key="7">
    <source>
        <dbReference type="EMBL" id="MCZ4329781.1"/>
    </source>
</evidence>
<gene>
    <name evidence="7" type="ORF">O4H32_07450</name>
</gene>
<dbReference type="PANTHER" id="PTHR22990">
    <property type="entry name" value="F-BOX ONLY PROTEIN"/>
    <property type="match status" value="1"/>
</dbReference>
<dbReference type="InterPro" id="IPR006633">
    <property type="entry name" value="Carb-bd_sugar_hydrolysis-dom"/>
</dbReference>
<keyword evidence="2" id="KW-0677">Repeat</keyword>
<accession>A0ABT4M376</accession>
<dbReference type="NCBIfam" id="TIGR04247">
    <property type="entry name" value="NosD_copper_fam"/>
    <property type="match status" value="1"/>
</dbReference>
<evidence type="ECO:0000313" key="8">
    <source>
        <dbReference type="Proteomes" id="UP001068379"/>
    </source>
</evidence>
<dbReference type="Proteomes" id="UP001068379">
    <property type="component" value="Unassembled WGS sequence"/>
</dbReference>
<comment type="pathway">
    <text evidence="1">Protein modification; protein ubiquitination.</text>
</comment>
<evidence type="ECO:0000256" key="2">
    <source>
        <dbReference type="ARBA" id="ARBA00022737"/>
    </source>
</evidence>
<dbReference type="RefSeq" id="WP_269357954.1">
    <property type="nucleotide sequence ID" value="NZ_JAPWHE010000004.1"/>
</dbReference>
<dbReference type="InterPro" id="IPR006626">
    <property type="entry name" value="PbH1"/>
</dbReference>
<dbReference type="InterPro" id="IPR022441">
    <property type="entry name" value="Para_beta_helix_rpt-2"/>
</dbReference>
<keyword evidence="3" id="KW-0833">Ubl conjugation pathway</keyword>
<dbReference type="InterPro" id="IPR012334">
    <property type="entry name" value="Pectin_lyas_fold"/>
</dbReference>
<keyword evidence="5" id="KW-0732">Signal</keyword>
<protein>
    <submittedName>
        <fullName evidence="7">Nitrous oxide reductase family maturation protein NosD</fullName>
    </submittedName>
</protein>
<dbReference type="NCBIfam" id="TIGR03804">
    <property type="entry name" value="para_beta_helix"/>
    <property type="match status" value="2"/>
</dbReference>
<dbReference type="Pfam" id="PF05048">
    <property type="entry name" value="NosD"/>
    <property type="match status" value="1"/>
</dbReference>
<dbReference type="InterPro" id="IPR011050">
    <property type="entry name" value="Pectin_lyase_fold/virulence"/>
</dbReference>
<dbReference type="SMART" id="SM00710">
    <property type="entry name" value="PbH1"/>
    <property type="match status" value="10"/>
</dbReference>
<feature type="domain" description="Carbohydrate-binding/sugar hydrolysis" evidence="6">
    <location>
        <begin position="222"/>
        <end position="381"/>
    </location>
</feature>
<dbReference type="SUPFAM" id="SSF51126">
    <property type="entry name" value="Pectin lyase-like"/>
    <property type="match status" value="1"/>
</dbReference>
<dbReference type="InterPro" id="IPR026464">
    <property type="entry name" value="NosD_copper_fam"/>
</dbReference>
<keyword evidence="8" id="KW-1185">Reference proteome</keyword>
<evidence type="ECO:0000256" key="3">
    <source>
        <dbReference type="ARBA" id="ARBA00022786"/>
    </source>
</evidence>
<comment type="caution">
    <text evidence="7">The sequence shown here is derived from an EMBL/GenBank/DDBJ whole genome shotgun (WGS) entry which is preliminary data.</text>
</comment>
<feature type="region of interest" description="Disordered" evidence="4">
    <location>
        <begin position="1"/>
        <end position="26"/>
    </location>
</feature>
<dbReference type="SMART" id="SM00722">
    <property type="entry name" value="CASH"/>
    <property type="match status" value="2"/>
</dbReference>
<dbReference type="InterPro" id="IPR007742">
    <property type="entry name" value="NosD_dom"/>
</dbReference>
<name>A0ABT4M376_9BURK</name>
<evidence type="ECO:0000256" key="5">
    <source>
        <dbReference type="SAM" id="SignalP"/>
    </source>
</evidence>
<dbReference type="PANTHER" id="PTHR22990:SF15">
    <property type="entry name" value="F-BOX ONLY PROTEIN 10"/>
    <property type="match status" value="1"/>
</dbReference>
<feature type="signal peptide" evidence="5">
    <location>
        <begin position="1"/>
        <end position="48"/>
    </location>
</feature>
<reference evidence="7" key="1">
    <citation type="submission" date="2022-12" db="EMBL/GenBank/DDBJ databases">
        <title>Bacterial isolates from different developmental stages of Nematostella vectensis.</title>
        <authorList>
            <person name="Fraune S."/>
        </authorList>
    </citation>
    <scope>NUCLEOTIDE SEQUENCE</scope>
    <source>
        <strain evidence="7">G21619-S1</strain>
    </source>
</reference>
<evidence type="ECO:0000259" key="6">
    <source>
        <dbReference type="SMART" id="SM00722"/>
    </source>
</evidence>
<dbReference type="Gene3D" id="2.160.20.10">
    <property type="entry name" value="Single-stranded right-handed beta-helix, Pectin lyase-like"/>
    <property type="match status" value="2"/>
</dbReference>
<feature type="chain" id="PRO_5047216008" evidence="5">
    <location>
        <begin position="49"/>
        <end position="448"/>
    </location>
</feature>
<sequence>MLRSPDRTVVPPGRPKAKRPPLWSGKPKARRGGIVLVALMASSISATAATIDVPAGSDLRAAIAAAAPGDVLNLAPGDYPGNLVIDKPLTLRGPADRSARILGERTGRTIWVKAEDVALRHLTVRHSGLSLPDMDAGVFLDKAAARARVEDNDIIDNSVGVYLWGARDALVARNRIVGNTGLRVNERGNGVTVWNAPGSKVLDNDISEGRDGIFSNNSRENVFSGNLFHDLRYAVHYMYTNDSEVSHNVSRGNEIGYAIMFSRRLTVRDNIAVDSAHQGLMLNATDDSVIDGNVIVRAEKCVFVYNANMNELADNHFQDCGIGVHYTGSEGNRIHGNAFVGNQNQVKYVGTRYLEWSQAGRGNYWSDLSAFDLNGDGIADTAYRPNGLIDQVVWRAPNARLLLNSPAVSIVRWAQSQFPAILPGGVIDSAPLMRAPDTPTLKKFEALP</sequence>